<feature type="region of interest" description="Disordered" evidence="1">
    <location>
        <begin position="414"/>
        <end position="446"/>
    </location>
</feature>
<reference evidence="4" key="2">
    <citation type="submission" date="2017-05" db="UniProtKB">
        <authorList>
            <consortium name="EnsemblMetazoa"/>
        </authorList>
    </citation>
    <scope>IDENTIFICATION</scope>
</reference>
<accession>A0A1X7VTF2</accession>
<feature type="transmembrane region" description="Helical" evidence="2">
    <location>
        <begin position="456"/>
        <end position="482"/>
    </location>
</feature>
<evidence type="ECO:0000313" key="5">
    <source>
        <dbReference type="Proteomes" id="UP000007879"/>
    </source>
</evidence>
<dbReference type="Proteomes" id="UP000007879">
    <property type="component" value="Unassembled WGS sequence"/>
</dbReference>
<evidence type="ECO:0000313" key="4">
    <source>
        <dbReference type="EnsemblMetazoa" id="Aqu2.1.43372_001"/>
    </source>
</evidence>
<keyword evidence="3" id="KW-0732">Signal</keyword>
<name>A0A1X7VTF2_AMPQE</name>
<dbReference type="SUPFAM" id="SSF82171">
    <property type="entry name" value="DPP6 N-terminal domain-like"/>
    <property type="match status" value="1"/>
</dbReference>
<gene>
    <name evidence="4" type="primary">109582506</name>
</gene>
<keyword evidence="2" id="KW-1133">Transmembrane helix</keyword>
<keyword evidence="2" id="KW-0812">Transmembrane</keyword>
<reference evidence="5" key="1">
    <citation type="journal article" date="2010" name="Nature">
        <title>The Amphimedon queenslandica genome and the evolution of animal complexity.</title>
        <authorList>
            <person name="Srivastava M."/>
            <person name="Simakov O."/>
            <person name="Chapman J."/>
            <person name="Fahey B."/>
            <person name="Gauthier M.E."/>
            <person name="Mitros T."/>
            <person name="Richards G.S."/>
            <person name="Conaco C."/>
            <person name="Dacre M."/>
            <person name="Hellsten U."/>
            <person name="Larroux C."/>
            <person name="Putnam N.H."/>
            <person name="Stanke M."/>
            <person name="Adamska M."/>
            <person name="Darling A."/>
            <person name="Degnan S.M."/>
            <person name="Oakley T.H."/>
            <person name="Plachetzki D.C."/>
            <person name="Zhai Y."/>
            <person name="Adamski M."/>
            <person name="Calcino A."/>
            <person name="Cummins S.F."/>
            <person name="Goodstein D.M."/>
            <person name="Harris C."/>
            <person name="Jackson D.J."/>
            <person name="Leys S.P."/>
            <person name="Shu S."/>
            <person name="Woodcroft B.J."/>
            <person name="Vervoort M."/>
            <person name="Kosik K.S."/>
            <person name="Manning G."/>
            <person name="Degnan B.M."/>
            <person name="Rokhsar D.S."/>
        </authorList>
    </citation>
    <scope>NUCLEOTIDE SEQUENCE [LARGE SCALE GENOMIC DNA]</scope>
</reference>
<feature type="signal peptide" evidence="3">
    <location>
        <begin position="1"/>
        <end position="18"/>
    </location>
</feature>
<dbReference type="EnsemblMetazoa" id="Aqu2.1.43372_001">
    <property type="protein sequence ID" value="Aqu2.1.43372_001"/>
    <property type="gene ID" value="Aqu2.1.43372"/>
</dbReference>
<sequence>MSRTVFLTLFFAASSILCVNNAPSIESYSYQIITGPLLQENSLDGNSLPSFTSTGVTDSGSLGSTIPQSLRKVTRGDVTMIVGGEKNSSSAICLRGGRVLSRFSVCNTNGAQDVRSSPLGFIVFCRRGQIKLFNAITCQPMNSLPLRPYSTLAVLSSPDNVTFTAYITRHGNLVRYEFKGGSITLYTQSDIASTFGTCSVEWSPRTYNDTHFIFECPSSNLRYLVDGFISNSNKEAPAGLLSINTGEDEAVVITGDHSLSFYWKGFNSRCRINVPQSTSLLTDPTTIDFGKNNGQTVIFLFNNYNTFVYDTSRGCKDEYLQRLNVTYPCVTGKCDGYYIVEDGPYFVAVNNRSSKLTLDLFYFNDATAAPHTITNLQELPDVLNVNKSQVHNTSPQVISIITDTMISSQTITSTTSTIESSSSPSLLITSPSTTSSTLSSSPSPTLSPQTEVSHHLYVGSAIALAFVVIIISIIIVAAICVINHQKHKKSQNPASVSITTDSASNPSTRSCSVEPIDVYVTEAEPRQESGLTAIPIPALPSITISASPSINSFSDGYKRPTAEESNPDPASLV</sequence>
<dbReference type="InParanoid" id="A0A1X7VTF2"/>
<feature type="region of interest" description="Disordered" evidence="1">
    <location>
        <begin position="491"/>
        <end position="510"/>
    </location>
</feature>
<proteinExistence type="predicted"/>
<keyword evidence="5" id="KW-1185">Reference proteome</keyword>
<protein>
    <submittedName>
        <fullName evidence="4">Uncharacterized protein</fullName>
    </submittedName>
</protein>
<keyword evidence="2" id="KW-0472">Membrane</keyword>
<evidence type="ECO:0000256" key="3">
    <source>
        <dbReference type="SAM" id="SignalP"/>
    </source>
</evidence>
<organism evidence="4">
    <name type="scientific">Amphimedon queenslandica</name>
    <name type="common">Sponge</name>
    <dbReference type="NCBI Taxonomy" id="400682"/>
    <lineage>
        <taxon>Eukaryota</taxon>
        <taxon>Metazoa</taxon>
        <taxon>Porifera</taxon>
        <taxon>Demospongiae</taxon>
        <taxon>Heteroscleromorpha</taxon>
        <taxon>Haplosclerida</taxon>
        <taxon>Niphatidae</taxon>
        <taxon>Amphimedon</taxon>
    </lineage>
</organism>
<feature type="chain" id="PRO_5010884427" evidence="3">
    <location>
        <begin position="19"/>
        <end position="573"/>
    </location>
</feature>
<dbReference type="KEGG" id="aqu:109582506"/>
<dbReference type="EnsemblMetazoa" id="XM_019997242.1">
    <property type="protein sequence ID" value="XP_019852801.1"/>
    <property type="gene ID" value="LOC109582506"/>
</dbReference>
<evidence type="ECO:0000256" key="1">
    <source>
        <dbReference type="SAM" id="MobiDB-lite"/>
    </source>
</evidence>
<evidence type="ECO:0000256" key="2">
    <source>
        <dbReference type="SAM" id="Phobius"/>
    </source>
</evidence>
<dbReference type="AlphaFoldDB" id="A0A1X7VTF2"/>